<dbReference type="InterPro" id="IPR023393">
    <property type="entry name" value="START-like_dom_sf"/>
</dbReference>
<evidence type="ECO:0000313" key="1">
    <source>
        <dbReference type="EMBL" id="MDI9237753.1"/>
    </source>
</evidence>
<accession>A0ABT6XCU6</accession>
<dbReference type="Pfam" id="PF10604">
    <property type="entry name" value="Polyketide_cyc2"/>
    <property type="match status" value="1"/>
</dbReference>
<dbReference type="CDD" id="cd07821">
    <property type="entry name" value="PYR_PYL_RCAR_like"/>
    <property type="match status" value="1"/>
</dbReference>
<dbReference type="Gene3D" id="3.30.530.20">
    <property type="match status" value="1"/>
</dbReference>
<dbReference type="RefSeq" id="WP_283211258.1">
    <property type="nucleotide sequence ID" value="NZ_JASGBI010000001.1"/>
</dbReference>
<dbReference type="EMBL" id="JASGBI010000001">
    <property type="protein sequence ID" value="MDI9237753.1"/>
    <property type="molecule type" value="Genomic_DNA"/>
</dbReference>
<evidence type="ECO:0000313" key="2">
    <source>
        <dbReference type="Proteomes" id="UP001321580"/>
    </source>
</evidence>
<keyword evidence="2" id="KW-1185">Reference proteome</keyword>
<sequence>MASIQRDIEVDAPIARVWDALSDVGRIHERLVPGFVADCRMEGNVRVVTFGNGHTVREPILDVDPQRHRVAWAAIGEPFTHYNASVQALESAPARTRLVWIADLLPDDARAQVDAMIVQGLETMKRTLERDARA</sequence>
<reference evidence="1 2" key="1">
    <citation type="submission" date="2023-05" db="EMBL/GenBank/DDBJ databases">
        <title>Lysobacter sp. strain LF1 Genome sequencing and assembly.</title>
        <authorList>
            <person name="Jung Y."/>
        </authorList>
    </citation>
    <scope>NUCLEOTIDE SEQUENCE [LARGE SCALE GENOMIC DNA]</scope>
    <source>
        <strain evidence="1 2">LF1</strain>
    </source>
</reference>
<proteinExistence type="predicted"/>
<organism evidence="1 2">
    <name type="scientific">Lysobacter stagni</name>
    <dbReference type="NCBI Taxonomy" id="3045172"/>
    <lineage>
        <taxon>Bacteria</taxon>
        <taxon>Pseudomonadati</taxon>
        <taxon>Pseudomonadota</taxon>
        <taxon>Gammaproteobacteria</taxon>
        <taxon>Lysobacterales</taxon>
        <taxon>Lysobacteraceae</taxon>
        <taxon>Lysobacter</taxon>
    </lineage>
</organism>
<name>A0ABT6XCU6_9GAMM</name>
<protein>
    <submittedName>
        <fullName evidence="1">SRPBCC family protein</fullName>
    </submittedName>
</protein>
<comment type="caution">
    <text evidence="1">The sequence shown here is derived from an EMBL/GenBank/DDBJ whole genome shotgun (WGS) entry which is preliminary data.</text>
</comment>
<gene>
    <name evidence="1" type="ORF">QLQ15_02365</name>
</gene>
<dbReference type="InterPro" id="IPR019587">
    <property type="entry name" value="Polyketide_cyclase/dehydratase"/>
</dbReference>
<dbReference type="Proteomes" id="UP001321580">
    <property type="component" value="Unassembled WGS sequence"/>
</dbReference>
<dbReference type="SUPFAM" id="SSF55961">
    <property type="entry name" value="Bet v1-like"/>
    <property type="match status" value="1"/>
</dbReference>